<reference evidence="7 8" key="1">
    <citation type="submission" date="2021-08" db="EMBL/GenBank/DDBJ databases">
        <authorList>
            <person name="Peeters C."/>
        </authorList>
    </citation>
    <scope>NUCLEOTIDE SEQUENCE [LARGE SCALE GENOMIC DNA]</scope>
    <source>
        <strain evidence="7 8">LMG 21510</strain>
    </source>
</reference>
<dbReference type="Pfam" id="PF01070">
    <property type="entry name" value="FMN_dh"/>
    <property type="match status" value="1"/>
</dbReference>
<dbReference type="InterPro" id="IPR013785">
    <property type="entry name" value="Aldolase_TIM"/>
</dbReference>
<dbReference type="Gene3D" id="3.20.20.70">
    <property type="entry name" value="Aldolase class I"/>
    <property type="match status" value="1"/>
</dbReference>
<dbReference type="PROSITE" id="PS51349">
    <property type="entry name" value="FMN_HYDROXY_ACID_DH_2"/>
    <property type="match status" value="1"/>
</dbReference>
<feature type="domain" description="FMN hydroxy acid dehydrogenase" evidence="6">
    <location>
        <begin position="8"/>
        <end position="366"/>
    </location>
</feature>
<sequence>MPMPTPRPIPADTVSLADYERHFHAMMDPAIRAYIAGAAADGITQHENRAALERLRLLPRVMADLSQASARTTLFGEPLEYPVLIGPTAFHKLVDPDGEVATVQAAGLTRTWMTVSVQASVTLEEVSRHASAPLWFQLYMQPRRDDTLSLVRRAEDAGYRAIVVTADAVVSGIRNIEQRAGFRLPPGISAVNLAGFAPNEPVIARAGSPVFQGMLRGAPTWGDIAWLCGQTALPVVIKGMLNAADVRPALDAGVSGIVVSNHGGRTLDTVPATIDVLPAIAQAVSGRVPVLLDGGIRRGTDIVKAMALGASAVLLGQPVLHALAVGGMPGVAHMLTILQTELEVAMALLGQPRLEGLGPSVLHRSP</sequence>
<dbReference type="PANTHER" id="PTHR10578:SF107">
    <property type="entry name" value="2-HYDROXYACID OXIDASE 1"/>
    <property type="match status" value="1"/>
</dbReference>
<evidence type="ECO:0000256" key="5">
    <source>
        <dbReference type="ARBA" id="ARBA00024042"/>
    </source>
</evidence>
<keyword evidence="3" id="KW-0288">FMN</keyword>
<comment type="caution">
    <text evidence="7">The sequence shown here is derived from an EMBL/GenBank/DDBJ whole genome shotgun (WGS) entry which is preliminary data.</text>
</comment>
<evidence type="ECO:0000313" key="7">
    <source>
        <dbReference type="EMBL" id="CAG9167016.1"/>
    </source>
</evidence>
<evidence type="ECO:0000256" key="4">
    <source>
        <dbReference type="ARBA" id="ARBA00023002"/>
    </source>
</evidence>
<proteinExistence type="inferred from homology"/>
<evidence type="ECO:0000256" key="3">
    <source>
        <dbReference type="ARBA" id="ARBA00022643"/>
    </source>
</evidence>
<keyword evidence="2" id="KW-0285">Flavoprotein</keyword>
<organism evidence="7 8">
    <name type="scientific">Cupriavidus respiraculi</name>
    <dbReference type="NCBI Taxonomy" id="195930"/>
    <lineage>
        <taxon>Bacteria</taxon>
        <taxon>Pseudomonadati</taxon>
        <taxon>Pseudomonadota</taxon>
        <taxon>Betaproteobacteria</taxon>
        <taxon>Burkholderiales</taxon>
        <taxon>Burkholderiaceae</taxon>
        <taxon>Cupriavidus</taxon>
    </lineage>
</organism>
<dbReference type="PIRSF" id="PIRSF000138">
    <property type="entry name" value="Al-hdrx_acd_dh"/>
    <property type="match status" value="1"/>
</dbReference>
<comment type="cofactor">
    <cofactor evidence="1">
        <name>FMN</name>
        <dbReference type="ChEBI" id="CHEBI:58210"/>
    </cofactor>
</comment>
<evidence type="ECO:0000256" key="2">
    <source>
        <dbReference type="ARBA" id="ARBA00022630"/>
    </source>
</evidence>
<comment type="similarity">
    <text evidence="5">Belongs to the FMN-dependent alpha-hydroxy acid dehydrogenase family.</text>
</comment>
<dbReference type="Proteomes" id="UP000721236">
    <property type="component" value="Unassembled WGS sequence"/>
</dbReference>
<protein>
    <submittedName>
        <fullName evidence="7">4-hydroxymandelate oxidase</fullName>
        <ecNumber evidence="7">1.1.3.46</ecNumber>
    </submittedName>
</protein>
<dbReference type="SUPFAM" id="SSF51395">
    <property type="entry name" value="FMN-linked oxidoreductases"/>
    <property type="match status" value="1"/>
</dbReference>
<gene>
    <name evidence="7" type="primary">hmo</name>
    <name evidence="7" type="ORF">LMG21510_00624</name>
</gene>
<dbReference type="GO" id="GO:0016491">
    <property type="term" value="F:oxidoreductase activity"/>
    <property type="evidence" value="ECO:0007669"/>
    <property type="project" value="UniProtKB-KW"/>
</dbReference>
<accession>A0ABM8WII6</accession>
<evidence type="ECO:0000259" key="6">
    <source>
        <dbReference type="PROSITE" id="PS51349"/>
    </source>
</evidence>
<dbReference type="EC" id="1.1.3.46" evidence="7"/>
<dbReference type="InterPro" id="IPR037396">
    <property type="entry name" value="FMN_HAD"/>
</dbReference>
<dbReference type="EMBL" id="CAJZAH010000001">
    <property type="protein sequence ID" value="CAG9167016.1"/>
    <property type="molecule type" value="Genomic_DNA"/>
</dbReference>
<name>A0ABM8WII6_9BURK</name>
<keyword evidence="4 7" id="KW-0560">Oxidoreductase</keyword>
<dbReference type="PANTHER" id="PTHR10578">
    <property type="entry name" value="S -2-HYDROXY-ACID OXIDASE-RELATED"/>
    <property type="match status" value="1"/>
</dbReference>
<evidence type="ECO:0000256" key="1">
    <source>
        <dbReference type="ARBA" id="ARBA00001917"/>
    </source>
</evidence>
<evidence type="ECO:0000313" key="8">
    <source>
        <dbReference type="Proteomes" id="UP000721236"/>
    </source>
</evidence>
<dbReference type="CDD" id="cd02809">
    <property type="entry name" value="alpha_hydroxyacid_oxid_FMN"/>
    <property type="match status" value="1"/>
</dbReference>
<dbReference type="InterPro" id="IPR012133">
    <property type="entry name" value="Alpha-hydoxy_acid_DH_FMN"/>
</dbReference>
<dbReference type="InterPro" id="IPR000262">
    <property type="entry name" value="FMN-dep_DH"/>
</dbReference>
<keyword evidence="8" id="KW-1185">Reference proteome</keyword>